<organism evidence="2 3">
    <name type="scientific">Myroides odoratus</name>
    <name type="common">Flavobacterium odoratum</name>
    <dbReference type="NCBI Taxonomy" id="256"/>
    <lineage>
        <taxon>Bacteria</taxon>
        <taxon>Pseudomonadati</taxon>
        <taxon>Bacteroidota</taxon>
        <taxon>Flavobacteriia</taxon>
        <taxon>Flavobacteriales</taxon>
        <taxon>Flavobacteriaceae</taxon>
        <taxon>Myroides</taxon>
    </lineage>
</organism>
<sequence length="434" mass="50101">MKKEKKKVLIICYYWPPAGGPGVQRWLKFVKYLPDFNIEPIVYVPDGANYPLIDTQLEQEVDPSITILRHKIKEPYGLAKKLAGQRAQTMSSGMIPQVRNQSKWDKLLLWIRGNMFIPDARIGWVKPSVAYLKDYLKQHPDIDTIITTGPPHSVHLIGLALKKKLNIKWFADFRDPWTTIGYHKELKLSDQAKEKHIALERDVLNTADQLIVTSKTTRKEFETKTDKPIAIITNGYDVVHLGKIPLDEKFTLAHIGSFLSNRNPRVLWKAISELRRENQAFKEAFELKLIGKISEDILHTLEEFKLLECTDNRGYVENQEALRQMRASQVLLLVEIDSDDTRAIIPGKLFEYMAAERPILAIGPEESDFFEIIQQTNVGRNALYSEKDKIREILMQYFEQYQNKQLQVHAMGLQYFGRKRLTERLVSVLGGDGK</sequence>
<dbReference type="InterPro" id="IPR028098">
    <property type="entry name" value="Glyco_trans_4-like_N"/>
</dbReference>
<feature type="domain" description="Glycosyltransferase subfamily 4-like N-terminal" evidence="1">
    <location>
        <begin position="115"/>
        <end position="238"/>
    </location>
</feature>
<name>A0A9Q7E9G3_MYROD</name>
<reference evidence="2 3" key="1">
    <citation type="submission" date="2021-01" db="EMBL/GenBank/DDBJ databases">
        <title>FDA dAtabase for Regulatory Grade micrObial Sequences (FDA-ARGOS): Supporting development and validation of Infectious Disease Dx tests.</title>
        <authorList>
            <person name="Sproer C."/>
            <person name="Gronow S."/>
            <person name="Severitt S."/>
            <person name="Schroder I."/>
            <person name="Tallon L."/>
            <person name="Sadzewicz L."/>
            <person name="Zhao X."/>
            <person name="Boylan J."/>
            <person name="Ott S."/>
            <person name="Bowen H."/>
            <person name="Vavikolanu K."/>
            <person name="Mehta A."/>
            <person name="Aluvathingal J."/>
            <person name="Nadendla S."/>
            <person name="Lowell S."/>
            <person name="Myers T."/>
            <person name="Yan Y."/>
            <person name="Sichtig H."/>
        </authorList>
    </citation>
    <scope>NUCLEOTIDE SEQUENCE [LARGE SCALE GENOMIC DNA]</scope>
    <source>
        <strain evidence="2 3">FDAARGOS_1131</strain>
    </source>
</reference>
<evidence type="ECO:0000313" key="2">
    <source>
        <dbReference type="EMBL" id="QQU01831.1"/>
    </source>
</evidence>
<dbReference type="CDD" id="cd03794">
    <property type="entry name" value="GT4_WbuB-like"/>
    <property type="match status" value="1"/>
</dbReference>
<dbReference type="Gene3D" id="3.40.50.2000">
    <property type="entry name" value="Glycogen Phosphorylase B"/>
    <property type="match status" value="2"/>
</dbReference>
<protein>
    <submittedName>
        <fullName evidence="2">Glycosyltransferase family 4 protein</fullName>
    </submittedName>
</protein>
<dbReference type="AlphaFoldDB" id="A0A9Q7E9G3"/>
<gene>
    <name evidence="2" type="ORF">I6I88_08850</name>
</gene>
<dbReference type="GeneID" id="93527762"/>
<accession>A0A9Q7E9G3</accession>
<dbReference type="RefSeq" id="WP_002984993.1">
    <property type="nucleotide sequence ID" value="NZ_CP068108.1"/>
</dbReference>
<dbReference type="GO" id="GO:0016757">
    <property type="term" value="F:glycosyltransferase activity"/>
    <property type="evidence" value="ECO:0007669"/>
    <property type="project" value="UniProtKB-ARBA"/>
</dbReference>
<dbReference type="Pfam" id="PF13439">
    <property type="entry name" value="Glyco_transf_4"/>
    <property type="match status" value="1"/>
</dbReference>
<dbReference type="OrthoDB" id="9794575at2"/>
<dbReference type="SUPFAM" id="SSF53756">
    <property type="entry name" value="UDP-Glycosyltransferase/glycogen phosphorylase"/>
    <property type="match status" value="1"/>
</dbReference>
<dbReference type="Proteomes" id="UP000596202">
    <property type="component" value="Chromosome"/>
</dbReference>
<proteinExistence type="predicted"/>
<dbReference type="EMBL" id="CP068108">
    <property type="protein sequence ID" value="QQU01831.1"/>
    <property type="molecule type" value="Genomic_DNA"/>
</dbReference>
<evidence type="ECO:0000259" key="1">
    <source>
        <dbReference type="Pfam" id="PF13439"/>
    </source>
</evidence>
<evidence type="ECO:0000313" key="3">
    <source>
        <dbReference type="Proteomes" id="UP000596202"/>
    </source>
</evidence>